<dbReference type="GO" id="GO:0070040">
    <property type="term" value="F:rRNA (adenine(2503)-C2-)-methyltransferase activity"/>
    <property type="evidence" value="ECO:0007669"/>
    <property type="project" value="UniProtKB-UniRule"/>
</dbReference>
<feature type="active site" description="Proton acceptor" evidence="14">
    <location>
        <position position="131"/>
    </location>
</feature>
<comment type="cofactor">
    <cofactor evidence="14">
        <name>[4Fe-4S] cluster</name>
        <dbReference type="ChEBI" id="CHEBI:49883"/>
    </cofactor>
    <text evidence="14">Binds 1 [4Fe-4S] cluster. The cluster is coordinated with 3 cysteines and an exchangeable S-adenosyl-L-methionine.</text>
</comment>
<evidence type="ECO:0000256" key="2">
    <source>
        <dbReference type="ARBA" id="ARBA00007544"/>
    </source>
</evidence>
<dbReference type="InterPro" id="IPR040072">
    <property type="entry name" value="Methyltransferase_A"/>
</dbReference>
<keyword evidence="7 14" id="KW-0808">Transferase</keyword>
<dbReference type="GO" id="GO:0019843">
    <property type="term" value="F:rRNA binding"/>
    <property type="evidence" value="ECO:0007669"/>
    <property type="project" value="UniProtKB-UniRule"/>
</dbReference>
<dbReference type="HAMAP" id="MF_01849">
    <property type="entry name" value="RNA_methyltr_RlmN"/>
    <property type="match status" value="1"/>
</dbReference>
<evidence type="ECO:0000256" key="8">
    <source>
        <dbReference type="ARBA" id="ARBA00022691"/>
    </source>
</evidence>
<keyword evidence="20" id="KW-1185">Reference proteome</keyword>
<comment type="caution">
    <text evidence="19">The sequence shown here is derived from an EMBL/GenBank/DDBJ whole genome shotgun (WGS) entry which is preliminary data.</text>
</comment>
<keyword evidence="13 14" id="KW-1015">Disulfide bond</keyword>
<comment type="subcellular location">
    <subcellularLocation>
        <location evidence="1 14">Cytoplasm</location>
    </subcellularLocation>
</comment>
<dbReference type="GO" id="GO:0020037">
    <property type="term" value="F:heme binding"/>
    <property type="evidence" value="ECO:0007669"/>
    <property type="project" value="InterPro"/>
</dbReference>
<dbReference type="SFLD" id="SFLDG01062">
    <property type="entry name" value="methyltransferase_(Class_A)"/>
    <property type="match status" value="1"/>
</dbReference>
<dbReference type="GO" id="GO:0030488">
    <property type="term" value="P:tRNA methylation"/>
    <property type="evidence" value="ECO:0007669"/>
    <property type="project" value="UniProtKB-UniRule"/>
</dbReference>
<feature type="active site" description="S-methylcysteine intermediate" evidence="14">
    <location>
        <position position="398"/>
    </location>
</feature>
<name>A0A916TX58_9HYPH</name>
<evidence type="ECO:0000256" key="11">
    <source>
        <dbReference type="ARBA" id="ARBA00023004"/>
    </source>
</evidence>
<dbReference type="RefSeq" id="WP_188607629.1">
    <property type="nucleotide sequence ID" value="NZ_BMGG01000001.1"/>
</dbReference>
<dbReference type="PROSITE" id="PS51918">
    <property type="entry name" value="RADICAL_SAM"/>
    <property type="match status" value="1"/>
</dbReference>
<dbReference type="CDD" id="cd01335">
    <property type="entry name" value="Radical_SAM"/>
    <property type="match status" value="1"/>
</dbReference>
<keyword evidence="11 14" id="KW-0408">Iron</keyword>
<feature type="binding site" evidence="14">
    <location>
        <begin position="278"/>
        <end position="280"/>
    </location>
    <ligand>
        <name>S-adenosyl-L-methionine</name>
        <dbReference type="ChEBI" id="CHEBI:59789"/>
    </ligand>
</feature>
<dbReference type="PROSITE" id="PS51007">
    <property type="entry name" value="CYTC"/>
    <property type="match status" value="1"/>
</dbReference>
<evidence type="ECO:0000256" key="6">
    <source>
        <dbReference type="ARBA" id="ARBA00022603"/>
    </source>
</evidence>
<feature type="binding site" evidence="14">
    <location>
        <begin position="224"/>
        <end position="225"/>
    </location>
    <ligand>
        <name>S-adenosyl-L-methionine</name>
        <dbReference type="ChEBI" id="CHEBI:59789"/>
    </ligand>
</feature>
<dbReference type="GO" id="GO:0005737">
    <property type="term" value="C:cytoplasm"/>
    <property type="evidence" value="ECO:0007669"/>
    <property type="project" value="UniProtKB-SubCell"/>
</dbReference>
<evidence type="ECO:0000256" key="5">
    <source>
        <dbReference type="ARBA" id="ARBA00022552"/>
    </source>
</evidence>
<dbReference type="GO" id="GO:0009055">
    <property type="term" value="F:electron transfer activity"/>
    <property type="evidence" value="ECO:0007669"/>
    <property type="project" value="InterPro"/>
</dbReference>
<dbReference type="InterPro" id="IPR013785">
    <property type="entry name" value="Aldolase_TIM"/>
</dbReference>
<dbReference type="SFLD" id="SFLDS00029">
    <property type="entry name" value="Radical_SAM"/>
    <property type="match status" value="1"/>
</dbReference>
<evidence type="ECO:0000256" key="16">
    <source>
        <dbReference type="SAM" id="MobiDB-lite"/>
    </source>
</evidence>
<reference evidence="19" key="1">
    <citation type="journal article" date="2014" name="Int. J. Syst. Evol. Microbiol.">
        <title>Complete genome sequence of Corynebacterium casei LMG S-19264T (=DSM 44701T), isolated from a smear-ripened cheese.</title>
        <authorList>
            <consortium name="US DOE Joint Genome Institute (JGI-PGF)"/>
            <person name="Walter F."/>
            <person name="Albersmeier A."/>
            <person name="Kalinowski J."/>
            <person name="Ruckert C."/>
        </authorList>
    </citation>
    <scope>NUCLEOTIDE SEQUENCE</scope>
    <source>
        <strain evidence="19">CGMCC 1.12919</strain>
    </source>
</reference>
<dbReference type="Pfam" id="PF04055">
    <property type="entry name" value="Radical_SAM"/>
    <property type="match status" value="1"/>
</dbReference>
<dbReference type="InterPro" id="IPR009056">
    <property type="entry name" value="Cyt_c-like_dom"/>
</dbReference>
<evidence type="ECO:0000256" key="14">
    <source>
        <dbReference type="HAMAP-Rule" id="MF_01849"/>
    </source>
</evidence>
<feature type="compositionally biased region" description="Low complexity" evidence="16">
    <location>
        <begin position="191"/>
        <end position="203"/>
    </location>
</feature>
<dbReference type="NCBIfam" id="TIGR00048">
    <property type="entry name" value="rRNA_mod_RlmN"/>
    <property type="match status" value="1"/>
</dbReference>
<evidence type="ECO:0000256" key="7">
    <source>
        <dbReference type="ARBA" id="ARBA00022679"/>
    </source>
</evidence>
<keyword evidence="12 14" id="KW-0411">Iron-sulfur</keyword>
<dbReference type="InterPro" id="IPR007197">
    <property type="entry name" value="rSAM"/>
</dbReference>
<evidence type="ECO:0000256" key="12">
    <source>
        <dbReference type="ARBA" id="ARBA00023014"/>
    </source>
</evidence>
<dbReference type="Pfam" id="PF21016">
    <property type="entry name" value="RlmN_N"/>
    <property type="match status" value="1"/>
</dbReference>
<dbReference type="GO" id="GO:0000049">
    <property type="term" value="F:tRNA binding"/>
    <property type="evidence" value="ECO:0007669"/>
    <property type="project" value="UniProtKB-UniRule"/>
</dbReference>
<comment type="catalytic activity">
    <reaction evidence="14">
        <text>adenosine(37) in tRNA + 2 reduced [2Fe-2S]-[ferredoxin] + 2 S-adenosyl-L-methionine = 2-methyladenosine(37) in tRNA + 5'-deoxyadenosine + L-methionine + 2 oxidized [2Fe-2S]-[ferredoxin] + S-adenosyl-L-homocysteine</text>
        <dbReference type="Rhea" id="RHEA:43332"/>
        <dbReference type="Rhea" id="RHEA-COMP:10000"/>
        <dbReference type="Rhea" id="RHEA-COMP:10001"/>
        <dbReference type="Rhea" id="RHEA-COMP:10162"/>
        <dbReference type="Rhea" id="RHEA-COMP:10485"/>
        <dbReference type="ChEBI" id="CHEBI:17319"/>
        <dbReference type="ChEBI" id="CHEBI:33737"/>
        <dbReference type="ChEBI" id="CHEBI:33738"/>
        <dbReference type="ChEBI" id="CHEBI:57844"/>
        <dbReference type="ChEBI" id="CHEBI:57856"/>
        <dbReference type="ChEBI" id="CHEBI:59789"/>
        <dbReference type="ChEBI" id="CHEBI:74411"/>
        <dbReference type="ChEBI" id="CHEBI:74497"/>
        <dbReference type="EC" id="2.1.1.192"/>
    </reaction>
</comment>
<dbReference type="Gene3D" id="3.20.20.70">
    <property type="entry name" value="Aldolase class I"/>
    <property type="match status" value="1"/>
</dbReference>
<dbReference type="GO" id="GO:0051539">
    <property type="term" value="F:4 iron, 4 sulfur cluster binding"/>
    <property type="evidence" value="ECO:0007669"/>
    <property type="project" value="UniProtKB-UniRule"/>
</dbReference>
<dbReference type="EMBL" id="BMGG01000001">
    <property type="protein sequence ID" value="GGC49835.1"/>
    <property type="molecule type" value="Genomic_DNA"/>
</dbReference>
<evidence type="ECO:0000256" key="9">
    <source>
        <dbReference type="ARBA" id="ARBA00022694"/>
    </source>
</evidence>
<dbReference type="GO" id="GO:0046872">
    <property type="term" value="F:metal ion binding"/>
    <property type="evidence" value="ECO:0007669"/>
    <property type="project" value="UniProtKB-KW"/>
</dbReference>
<keyword evidence="4 14" id="KW-0963">Cytoplasm</keyword>
<dbReference type="InterPro" id="IPR058240">
    <property type="entry name" value="rSAM_sf"/>
</dbReference>
<feature type="binding site" evidence="14">
    <location>
        <position position="158"/>
    </location>
    <ligand>
        <name>[4Fe-4S] cluster</name>
        <dbReference type="ChEBI" id="CHEBI:49883"/>
        <note>4Fe-4S-S-AdoMet</note>
    </ligand>
</feature>
<gene>
    <name evidence="14 19" type="primary">rlmN</name>
    <name evidence="19" type="ORF">GCM10010994_06200</name>
</gene>
<evidence type="ECO:0000256" key="13">
    <source>
        <dbReference type="ARBA" id="ARBA00023157"/>
    </source>
</evidence>
<dbReference type="GO" id="GO:0070475">
    <property type="term" value="P:rRNA base methylation"/>
    <property type="evidence" value="ECO:0007669"/>
    <property type="project" value="UniProtKB-UniRule"/>
</dbReference>
<keyword evidence="15" id="KW-0349">Heme</keyword>
<dbReference type="InterPro" id="IPR048641">
    <property type="entry name" value="RlmN_N"/>
</dbReference>
<keyword evidence="8 14" id="KW-0949">S-adenosyl-L-methionine</keyword>
<feature type="binding site" evidence="14">
    <location>
        <position position="151"/>
    </location>
    <ligand>
        <name>[4Fe-4S] cluster</name>
        <dbReference type="ChEBI" id="CHEBI:49883"/>
        <note>4Fe-4S-S-AdoMet</note>
    </ligand>
</feature>
<dbReference type="PANTHER" id="PTHR30544:SF5">
    <property type="entry name" value="RADICAL SAM CORE DOMAIN-CONTAINING PROTEIN"/>
    <property type="match status" value="1"/>
</dbReference>
<comment type="caution">
    <text evidence="14">Lacks conserved residue(s) required for the propagation of feature annotation.</text>
</comment>
<dbReference type="FunFam" id="3.20.20.70:FF:000008">
    <property type="entry name" value="Dual-specificity RNA methyltransferase RlmN"/>
    <property type="match status" value="1"/>
</dbReference>
<evidence type="ECO:0000256" key="1">
    <source>
        <dbReference type="ARBA" id="ARBA00004496"/>
    </source>
</evidence>
<keyword evidence="3 14" id="KW-0004">4Fe-4S</keyword>
<dbReference type="PIRSF" id="PIRSF006004">
    <property type="entry name" value="CHP00048"/>
    <property type="match status" value="1"/>
</dbReference>
<protein>
    <recommendedName>
        <fullName evidence="14">Dual-specificity RNA methyltransferase RlmN</fullName>
        <ecNumber evidence="14">2.1.1.192</ecNumber>
    </recommendedName>
    <alternativeName>
        <fullName evidence="14">23S rRNA (adenine(2503)-C(2))-methyltransferase</fullName>
    </alternativeName>
    <alternativeName>
        <fullName evidence="14">23S rRNA m2A2503 methyltransferase</fullName>
    </alternativeName>
    <alternativeName>
        <fullName evidence="14">Ribosomal RNA large subunit methyltransferase N</fullName>
    </alternativeName>
    <alternativeName>
        <fullName evidence="14">tRNA (adenine(37)-C(2))-methyltransferase</fullName>
    </alternativeName>
    <alternativeName>
        <fullName evidence="14">tRNA m2A37 methyltransferase</fullName>
    </alternativeName>
</protein>
<dbReference type="SFLD" id="SFLDF00275">
    <property type="entry name" value="adenosine_C2_methyltransferase"/>
    <property type="match status" value="1"/>
</dbReference>
<feature type="domain" description="Radical SAM core" evidence="18">
    <location>
        <begin position="137"/>
        <end position="395"/>
    </location>
</feature>
<keyword evidence="9 14" id="KW-0819">tRNA processing</keyword>
<comment type="miscellaneous">
    <text evidence="14">Reaction proceeds by a ping-pong mechanism involving intermediate methylation of a conserved cysteine residue.</text>
</comment>
<evidence type="ECO:0000313" key="19">
    <source>
        <dbReference type="EMBL" id="GGC49835.1"/>
    </source>
</evidence>
<feature type="region of interest" description="Disordered" evidence="16">
    <location>
        <begin position="418"/>
        <end position="442"/>
    </location>
</feature>
<evidence type="ECO:0000256" key="10">
    <source>
        <dbReference type="ARBA" id="ARBA00022723"/>
    </source>
</evidence>
<keyword evidence="5 14" id="KW-0698">rRNA processing</keyword>
<evidence type="ECO:0000259" key="18">
    <source>
        <dbReference type="PROSITE" id="PS51918"/>
    </source>
</evidence>
<feature type="binding site" evidence="14">
    <location>
        <position position="355"/>
    </location>
    <ligand>
        <name>S-adenosyl-L-methionine</name>
        <dbReference type="ChEBI" id="CHEBI:59789"/>
    </ligand>
</feature>
<dbReference type="EC" id="2.1.1.192" evidence="14"/>
<reference evidence="19" key="2">
    <citation type="submission" date="2020-09" db="EMBL/GenBank/DDBJ databases">
        <authorList>
            <person name="Sun Q."/>
            <person name="Zhou Y."/>
        </authorList>
    </citation>
    <scope>NUCLEOTIDE SEQUENCE</scope>
    <source>
        <strain evidence="19">CGMCC 1.12919</strain>
    </source>
</reference>
<proteinExistence type="inferred from homology"/>
<evidence type="ECO:0000259" key="17">
    <source>
        <dbReference type="PROSITE" id="PS51007"/>
    </source>
</evidence>
<comment type="catalytic activity">
    <reaction evidence="14">
        <text>adenosine(2503) in 23S rRNA + 2 reduced [2Fe-2S]-[ferredoxin] + 2 S-adenosyl-L-methionine = 2-methyladenosine(2503) in 23S rRNA + 5'-deoxyadenosine + L-methionine + 2 oxidized [2Fe-2S]-[ferredoxin] + S-adenosyl-L-homocysteine</text>
        <dbReference type="Rhea" id="RHEA:42916"/>
        <dbReference type="Rhea" id="RHEA-COMP:10000"/>
        <dbReference type="Rhea" id="RHEA-COMP:10001"/>
        <dbReference type="Rhea" id="RHEA-COMP:10152"/>
        <dbReference type="Rhea" id="RHEA-COMP:10282"/>
        <dbReference type="ChEBI" id="CHEBI:17319"/>
        <dbReference type="ChEBI" id="CHEBI:33737"/>
        <dbReference type="ChEBI" id="CHEBI:33738"/>
        <dbReference type="ChEBI" id="CHEBI:57844"/>
        <dbReference type="ChEBI" id="CHEBI:57856"/>
        <dbReference type="ChEBI" id="CHEBI:59789"/>
        <dbReference type="ChEBI" id="CHEBI:74411"/>
        <dbReference type="ChEBI" id="CHEBI:74497"/>
        <dbReference type="EC" id="2.1.1.192"/>
    </reaction>
</comment>
<dbReference type="GO" id="GO:0002935">
    <property type="term" value="F:tRNA (adenine(37)-C2)-methyltransferase activity"/>
    <property type="evidence" value="ECO:0007669"/>
    <property type="project" value="UniProtKB-UniRule"/>
</dbReference>
<keyword evidence="10 14" id="KW-0479">Metal-binding</keyword>
<dbReference type="Proteomes" id="UP000637002">
    <property type="component" value="Unassembled WGS sequence"/>
</dbReference>
<dbReference type="PANTHER" id="PTHR30544">
    <property type="entry name" value="23S RRNA METHYLTRANSFERASE"/>
    <property type="match status" value="1"/>
</dbReference>
<feature type="binding site" evidence="14">
    <location>
        <position position="155"/>
    </location>
    <ligand>
        <name>[4Fe-4S] cluster</name>
        <dbReference type="ChEBI" id="CHEBI:49883"/>
        <note>4Fe-4S-S-AdoMet</note>
    </ligand>
</feature>
<dbReference type="AlphaFoldDB" id="A0A916TX58"/>
<keyword evidence="6 14" id="KW-0489">Methyltransferase</keyword>
<evidence type="ECO:0000256" key="15">
    <source>
        <dbReference type="PROSITE-ProRule" id="PRU00433"/>
    </source>
</evidence>
<feature type="region of interest" description="Disordered" evidence="16">
    <location>
        <begin position="191"/>
        <end position="210"/>
    </location>
</feature>
<feature type="domain" description="Cytochrome c" evidence="17">
    <location>
        <begin position="136"/>
        <end position="297"/>
    </location>
</feature>
<sequence length="442" mass="47573">MTLSLDQARPPLAAGALQAPVRPAGLAAAPSRPSLAGMTRDEMRAALEAIGVPVHELRMRVSQLWHWVYLRGATDFAAMTTIGKGLRATLAAAFTLERPQVVSEQISSDGTRKWLLRMPPHGAQDRGAEIECVYIPETDRGTLCVSSQVGCTLTCSFCHTGTQKLVRNLSAAEIVGQLMVARDRLGDWSAAGPNRAAARPGTAGDEDDGPTGRLVTNIVLMGMGEPLYNFDNVKAAVDVIADGDGMSLGKRRITLSTAGVVPRIPEAGAEIGTMLAISLHATRDEVRDVLVPLNRKYPIAELLAACRAYPGLSNAKRITFEYVMLKGVNDSPAEARELVRLLKGIPAKINLIPFNPWPGSRYECSDWDTIETFSEIVFRAGYASPVRTPRGRDILAACGQLKSETEKLRARARLMVEADEPAAEPRPGAPSDAVDAACREMP</sequence>
<dbReference type="SUPFAM" id="SSF102114">
    <property type="entry name" value="Radical SAM enzymes"/>
    <property type="match status" value="1"/>
</dbReference>
<comment type="function">
    <text evidence="14">Specifically methylates position 2 of adenine 2503 in 23S rRNA and position 2 of adenine 37 in tRNAs. m2A2503 modification seems to play a crucial role in the proofreading step occurring at the peptidyl transferase center and thus would serve to optimize ribosomal fidelity.</text>
</comment>
<organism evidence="19 20">
    <name type="scientific">Chelatococcus reniformis</name>
    <dbReference type="NCBI Taxonomy" id="1494448"/>
    <lineage>
        <taxon>Bacteria</taxon>
        <taxon>Pseudomonadati</taxon>
        <taxon>Pseudomonadota</taxon>
        <taxon>Alphaproteobacteria</taxon>
        <taxon>Hyphomicrobiales</taxon>
        <taxon>Chelatococcaceae</taxon>
        <taxon>Chelatococcus</taxon>
    </lineage>
</organism>
<feature type="binding site" evidence="14">
    <location>
        <position position="256"/>
    </location>
    <ligand>
        <name>S-adenosyl-L-methionine</name>
        <dbReference type="ChEBI" id="CHEBI:59789"/>
    </ligand>
</feature>
<dbReference type="InterPro" id="IPR004383">
    <property type="entry name" value="rRNA_lsu_MTrfase_RlmN/Cfr"/>
</dbReference>
<evidence type="ECO:0000313" key="20">
    <source>
        <dbReference type="Proteomes" id="UP000637002"/>
    </source>
</evidence>
<evidence type="ECO:0000256" key="4">
    <source>
        <dbReference type="ARBA" id="ARBA00022490"/>
    </source>
</evidence>
<evidence type="ECO:0000256" key="3">
    <source>
        <dbReference type="ARBA" id="ARBA00022485"/>
    </source>
</evidence>
<dbReference type="Gene3D" id="1.10.150.530">
    <property type="match status" value="1"/>
</dbReference>
<accession>A0A916TX58</accession>
<comment type="similarity">
    <text evidence="2 14">Belongs to the radical SAM superfamily. RlmN family.</text>
</comment>
<dbReference type="InterPro" id="IPR027492">
    <property type="entry name" value="RNA_MTrfase_RlmN"/>
</dbReference>